<name>A0A6H5J5A4_9HYME</name>
<feature type="compositionally biased region" description="Acidic residues" evidence="1">
    <location>
        <begin position="29"/>
        <end position="38"/>
    </location>
</feature>
<feature type="region of interest" description="Disordered" evidence="1">
    <location>
        <begin position="1"/>
        <end position="43"/>
    </location>
</feature>
<organism evidence="2 3">
    <name type="scientific">Trichogramma brassicae</name>
    <dbReference type="NCBI Taxonomy" id="86971"/>
    <lineage>
        <taxon>Eukaryota</taxon>
        <taxon>Metazoa</taxon>
        <taxon>Ecdysozoa</taxon>
        <taxon>Arthropoda</taxon>
        <taxon>Hexapoda</taxon>
        <taxon>Insecta</taxon>
        <taxon>Pterygota</taxon>
        <taxon>Neoptera</taxon>
        <taxon>Endopterygota</taxon>
        <taxon>Hymenoptera</taxon>
        <taxon>Apocrita</taxon>
        <taxon>Proctotrupomorpha</taxon>
        <taxon>Chalcidoidea</taxon>
        <taxon>Trichogrammatidae</taxon>
        <taxon>Trichogramma</taxon>
    </lineage>
</organism>
<reference evidence="2 3" key="1">
    <citation type="submission" date="2020-02" db="EMBL/GenBank/DDBJ databases">
        <authorList>
            <person name="Ferguson B K."/>
        </authorList>
    </citation>
    <scope>NUCLEOTIDE SEQUENCE [LARGE SCALE GENOMIC DNA]</scope>
</reference>
<dbReference type="EMBL" id="CADCXV010001338">
    <property type="protein sequence ID" value="CAB0043670.1"/>
    <property type="molecule type" value="Genomic_DNA"/>
</dbReference>
<dbReference type="Proteomes" id="UP000479190">
    <property type="component" value="Unassembled WGS sequence"/>
</dbReference>
<evidence type="ECO:0000313" key="2">
    <source>
        <dbReference type="EMBL" id="CAB0043670.1"/>
    </source>
</evidence>
<evidence type="ECO:0000256" key="1">
    <source>
        <dbReference type="SAM" id="MobiDB-lite"/>
    </source>
</evidence>
<keyword evidence="3" id="KW-1185">Reference proteome</keyword>
<dbReference type="AlphaFoldDB" id="A0A6H5J5A4"/>
<proteinExistence type="predicted"/>
<gene>
    <name evidence="2" type="ORF">TBRA_LOCUS15258</name>
</gene>
<sequence length="383" mass="44403">MNEEQAVQPHEEEAAQPNEEVPAQRNEEEAAEPNEEVSAEPNARIQVRRRHLDWQNRRNMYLNYIGMPVAISCIRTFLNILRTRRNFNSINDRQKSYVIDTHTGLALSYCKEPIPIGKPCQLKSERKSGQVVFPTDPADTRTYWDIWITAPPCAEGLQCKMYKNMPLCLPASIKCIREQASDTLNVVERLEKRGYELDRSDALTIMKLFDRQGFFKMSTDFDQRRGDSWYDDEEFASEAKKIMISSNMSLYEVVRLHPKEASKVLTCSDFVKLSRTIRLSRTFPGRYIEACGWLLCEMMCRGFFRQWALEPFWQLIWGKLPIETCEIIIDKTLSNKDLSASVPRTSTSRRGRTVARTSISRTRRAITCMTINWLLKDVESASL</sequence>
<protein>
    <submittedName>
        <fullName evidence="2">Uncharacterized protein</fullName>
    </submittedName>
</protein>
<evidence type="ECO:0000313" key="3">
    <source>
        <dbReference type="Proteomes" id="UP000479190"/>
    </source>
</evidence>
<accession>A0A6H5J5A4</accession>